<organism evidence="2 3">
    <name type="scientific">Candidatus Segetimicrobium genomatis</name>
    <dbReference type="NCBI Taxonomy" id="2569760"/>
    <lineage>
        <taxon>Bacteria</taxon>
        <taxon>Bacillati</taxon>
        <taxon>Candidatus Sysuimicrobiota</taxon>
        <taxon>Candidatus Sysuimicrobiia</taxon>
        <taxon>Candidatus Sysuimicrobiales</taxon>
        <taxon>Candidatus Segetimicrobiaceae</taxon>
        <taxon>Candidatus Segetimicrobium</taxon>
    </lineage>
</organism>
<dbReference type="EMBL" id="VBAL01000208">
    <property type="protein sequence ID" value="TMI97425.1"/>
    <property type="molecule type" value="Genomic_DNA"/>
</dbReference>
<dbReference type="AlphaFoldDB" id="A0A537KNV6"/>
<dbReference type="Pfam" id="PF07963">
    <property type="entry name" value="N_methyl"/>
    <property type="match status" value="1"/>
</dbReference>
<accession>A0A537KNV6</accession>
<gene>
    <name evidence="2" type="ORF">E6H01_13165</name>
</gene>
<dbReference type="InterPro" id="IPR045584">
    <property type="entry name" value="Pilin-like"/>
</dbReference>
<comment type="caution">
    <text evidence="2">The sequence shown here is derived from an EMBL/GenBank/DDBJ whole genome shotgun (WGS) entry which is preliminary data.</text>
</comment>
<dbReference type="PROSITE" id="PS00409">
    <property type="entry name" value="PROKAR_NTER_METHYL"/>
    <property type="match status" value="1"/>
</dbReference>
<feature type="non-terminal residue" evidence="2">
    <location>
        <position position="222"/>
    </location>
</feature>
<protein>
    <submittedName>
        <fullName evidence="2">Prepilin-type N-terminal cleavage/methylation domain-containing protein</fullName>
    </submittedName>
</protein>
<dbReference type="SUPFAM" id="SSF54523">
    <property type="entry name" value="Pili subunits"/>
    <property type="match status" value="1"/>
</dbReference>
<proteinExistence type="predicted"/>
<feature type="transmembrane region" description="Helical" evidence="1">
    <location>
        <begin position="20"/>
        <end position="38"/>
    </location>
</feature>
<name>A0A537KNV6_9BACT</name>
<dbReference type="NCBIfam" id="TIGR02532">
    <property type="entry name" value="IV_pilin_GFxxxE"/>
    <property type="match status" value="1"/>
</dbReference>
<evidence type="ECO:0000313" key="3">
    <source>
        <dbReference type="Proteomes" id="UP000319353"/>
    </source>
</evidence>
<sequence>MSTLLGRIHRAQRGVTLVELLVALAVFAMFVLMIDAVFSSARTSSRKTELAADVQQNARVATDRILRELHETNINQVLVNNATPGASQIVFKSARLSEDNSVFCLYTRATSGLGYDARCFTFTGGDITPPPYGAPTSPQGSYMPIWQRFVSYCVTGTAGAYNLQRVVGGLSQPGDALSQPACGGDVVATMIESFDVSVSGGVVSVTLKATGTEVVQGRAIPA</sequence>
<evidence type="ECO:0000256" key="1">
    <source>
        <dbReference type="SAM" id="Phobius"/>
    </source>
</evidence>
<reference evidence="2 3" key="1">
    <citation type="journal article" date="2019" name="Nat. Microbiol.">
        <title>Mediterranean grassland soil C-N compound turnover is dependent on rainfall and depth, and is mediated by genomically divergent microorganisms.</title>
        <authorList>
            <person name="Diamond S."/>
            <person name="Andeer P.F."/>
            <person name="Li Z."/>
            <person name="Crits-Christoph A."/>
            <person name="Burstein D."/>
            <person name="Anantharaman K."/>
            <person name="Lane K.R."/>
            <person name="Thomas B.C."/>
            <person name="Pan C."/>
            <person name="Northen T.R."/>
            <person name="Banfield J.F."/>
        </authorList>
    </citation>
    <scope>NUCLEOTIDE SEQUENCE [LARGE SCALE GENOMIC DNA]</scope>
    <source>
        <strain evidence="2">NP_4</strain>
    </source>
</reference>
<dbReference type="Proteomes" id="UP000319353">
    <property type="component" value="Unassembled WGS sequence"/>
</dbReference>
<keyword evidence="1" id="KW-1133">Transmembrane helix</keyword>
<keyword evidence="1" id="KW-0472">Membrane</keyword>
<dbReference type="InterPro" id="IPR012902">
    <property type="entry name" value="N_methyl_site"/>
</dbReference>
<evidence type="ECO:0000313" key="2">
    <source>
        <dbReference type="EMBL" id="TMI97425.1"/>
    </source>
</evidence>
<keyword evidence="1" id="KW-0812">Transmembrane</keyword>